<dbReference type="EMBL" id="CP002394">
    <property type="protein sequence ID" value="ADU28485.1"/>
    <property type="molecule type" value="Genomic_DNA"/>
</dbReference>
<sequence length="149" mass="17351">MREKREGNQLPLLHVYPHYVPSEEVVLVGNRLALNRLKKAIEQALARGEAESEQLSTALLEPYSIRVIVNEEKCDDPFWLNLKLPFAELEDANPKALDQYDLLSYNIIDSESLKRMEPEIEKDRTESEEMTELVMENCRRNSNKDKNTF</sequence>
<dbReference type="AlphaFoldDB" id="E6TU25"/>
<dbReference type="HOGENOM" id="CLU_1745982_0_0_9"/>
<name>E6TU25_EVAC2</name>
<reference evidence="2 3" key="1">
    <citation type="submission" date="2010-12" db="EMBL/GenBank/DDBJ databases">
        <title>Complete sequence of Bacillus cellulosilyticus DSM 2522.</title>
        <authorList>
            <consortium name="US DOE Joint Genome Institute"/>
            <person name="Lucas S."/>
            <person name="Copeland A."/>
            <person name="Lapidus A."/>
            <person name="Cheng J.-F."/>
            <person name="Bruce D."/>
            <person name="Goodwin L."/>
            <person name="Pitluck S."/>
            <person name="Chertkov O."/>
            <person name="Detter J.C."/>
            <person name="Han C."/>
            <person name="Tapia R."/>
            <person name="Land M."/>
            <person name="Hauser L."/>
            <person name="Jeffries C."/>
            <person name="Kyrpides N."/>
            <person name="Ivanova N."/>
            <person name="Mikhailova N."/>
            <person name="Brumm P."/>
            <person name="Mead D."/>
            <person name="Woyke T."/>
        </authorList>
    </citation>
    <scope>NUCLEOTIDE SEQUENCE [LARGE SCALE GENOMIC DNA]</scope>
    <source>
        <strain evidence="3">ATCC 21833 / DSM 2522 / FERM P-1141 / JCM 9156 / N-4</strain>
    </source>
</reference>
<gene>
    <name evidence="2" type="ordered locus">Bcell_0196</name>
</gene>
<dbReference type="KEGG" id="bco:Bcell_0196"/>
<evidence type="ECO:0000313" key="2">
    <source>
        <dbReference type="EMBL" id="ADU28485.1"/>
    </source>
</evidence>
<accession>E6TU25</accession>
<dbReference type="Proteomes" id="UP000001401">
    <property type="component" value="Chromosome"/>
</dbReference>
<dbReference type="RefSeq" id="WP_013486826.1">
    <property type="nucleotide sequence ID" value="NC_014829.1"/>
</dbReference>
<dbReference type="eggNOG" id="ENOG5030QD8">
    <property type="taxonomic scope" value="Bacteria"/>
</dbReference>
<evidence type="ECO:0000313" key="3">
    <source>
        <dbReference type="Proteomes" id="UP000001401"/>
    </source>
</evidence>
<dbReference type="STRING" id="649639.Bcell_0196"/>
<protein>
    <submittedName>
        <fullName evidence="2">Uncharacterized protein</fullName>
    </submittedName>
</protein>
<evidence type="ECO:0000256" key="1">
    <source>
        <dbReference type="SAM" id="MobiDB-lite"/>
    </source>
</evidence>
<proteinExistence type="predicted"/>
<feature type="region of interest" description="Disordered" evidence="1">
    <location>
        <begin position="119"/>
        <end position="149"/>
    </location>
</feature>
<organism evidence="2 3">
    <name type="scientific">Evansella cellulosilytica (strain ATCC 21833 / DSM 2522 / FERM P-1141 / JCM 9156 / N-4)</name>
    <name type="common">Bacillus cellulosilyticus</name>
    <dbReference type="NCBI Taxonomy" id="649639"/>
    <lineage>
        <taxon>Bacteria</taxon>
        <taxon>Bacillati</taxon>
        <taxon>Bacillota</taxon>
        <taxon>Bacilli</taxon>
        <taxon>Bacillales</taxon>
        <taxon>Bacillaceae</taxon>
        <taxon>Evansella</taxon>
    </lineage>
</organism>
<feature type="compositionally biased region" description="Basic and acidic residues" evidence="1">
    <location>
        <begin position="137"/>
        <end position="149"/>
    </location>
</feature>
<keyword evidence="3" id="KW-1185">Reference proteome</keyword>